<keyword evidence="8" id="KW-0812">Transmembrane</keyword>
<feature type="domain" description="Nitroreductase" evidence="9">
    <location>
        <begin position="51"/>
        <end position="223"/>
    </location>
</feature>
<evidence type="ECO:0000256" key="8">
    <source>
        <dbReference type="SAM" id="Phobius"/>
    </source>
</evidence>
<evidence type="ECO:0000259" key="9">
    <source>
        <dbReference type="Pfam" id="PF00881"/>
    </source>
</evidence>
<accession>A0A7S2KRT4</accession>
<proteinExistence type="inferred from homology"/>
<protein>
    <recommendedName>
        <fullName evidence="9">Nitroreductase domain-containing protein</fullName>
    </recommendedName>
</protein>
<keyword evidence="3" id="KW-0285">Flavoprotein</keyword>
<dbReference type="AlphaFoldDB" id="A0A7S2KRT4"/>
<evidence type="ECO:0000256" key="1">
    <source>
        <dbReference type="ARBA" id="ARBA00001917"/>
    </source>
</evidence>
<dbReference type="EMBL" id="HBGY01017261">
    <property type="protein sequence ID" value="CAD9583957.1"/>
    <property type="molecule type" value="Transcribed_RNA"/>
</dbReference>
<evidence type="ECO:0000256" key="4">
    <source>
        <dbReference type="ARBA" id="ARBA00022643"/>
    </source>
</evidence>
<evidence type="ECO:0000256" key="7">
    <source>
        <dbReference type="ARBA" id="ARBA00023027"/>
    </source>
</evidence>
<keyword evidence="8" id="KW-1133">Transmembrane helix</keyword>
<dbReference type="Gene3D" id="3.40.109.10">
    <property type="entry name" value="NADH Oxidase"/>
    <property type="match status" value="1"/>
</dbReference>
<evidence type="ECO:0000256" key="2">
    <source>
        <dbReference type="ARBA" id="ARBA00007118"/>
    </source>
</evidence>
<dbReference type="PANTHER" id="PTHR43821:SF1">
    <property type="entry name" value="NAD(P)H NITROREDUCTASE YDJA-RELATED"/>
    <property type="match status" value="1"/>
</dbReference>
<keyword evidence="8" id="KW-0472">Membrane</keyword>
<keyword evidence="7" id="KW-0520">NAD</keyword>
<dbReference type="GO" id="GO:0016491">
    <property type="term" value="F:oxidoreductase activity"/>
    <property type="evidence" value="ECO:0007669"/>
    <property type="project" value="UniProtKB-KW"/>
</dbReference>
<feature type="transmembrane region" description="Helical" evidence="8">
    <location>
        <begin position="6"/>
        <end position="27"/>
    </location>
</feature>
<dbReference type="PANTHER" id="PTHR43821">
    <property type="entry name" value="NAD(P)H NITROREDUCTASE YDJA-RELATED"/>
    <property type="match status" value="1"/>
</dbReference>
<dbReference type="InterPro" id="IPR052530">
    <property type="entry name" value="NAD(P)H_nitroreductase"/>
</dbReference>
<evidence type="ECO:0000256" key="6">
    <source>
        <dbReference type="ARBA" id="ARBA00023002"/>
    </source>
</evidence>
<dbReference type="InterPro" id="IPR000415">
    <property type="entry name" value="Nitroreductase-like"/>
</dbReference>
<keyword evidence="5" id="KW-0521">NADP</keyword>
<comment type="cofactor">
    <cofactor evidence="1">
        <name>FMN</name>
        <dbReference type="ChEBI" id="CHEBI:58210"/>
    </cofactor>
</comment>
<dbReference type="PROSITE" id="PS51257">
    <property type="entry name" value="PROKAR_LIPOPROTEIN"/>
    <property type="match status" value="1"/>
</dbReference>
<sequence>MSERFATASIASVVAACGASFLTYFMLAKQHQQNDDVNSNDSKQESTLEIIKKRRSVFPKQYNGEPVAREVVDAMLEAARWAPTHHLTEPWHFIVYSGESRLAVGNFLAEDYKETATASGKFLDKKYEKKLKNAKASSYIIALCLDRKPNSKCPEVEEICSVAMAVQNMHLVGTEMGVGSYWSSASVYDPKEKKSRAIVNSSAIRDFLELSPTQTCLGWLFVGSCEDNCFKSGLRKPIADKVVWK</sequence>
<evidence type="ECO:0000313" key="10">
    <source>
        <dbReference type="EMBL" id="CAD9583957.1"/>
    </source>
</evidence>
<evidence type="ECO:0000256" key="5">
    <source>
        <dbReference type="ARBA" id="ARBA00022857"/>
    </source>
</evidence>
<keyword evidence="6" id="KW-0560">Oxidoreductase</keyword>
<dbReference type="InterPro" id="IPR029479">
    <property type="entry name" value="Nitroreductase"/>
</dbReference>
<dbReference type="CDD" id="cd02135">
    <property type="entry name" value="YdjA-like"/>
    <property type="match status" value="1"/>
</dbReference>
<name>A0A7S2KRT4_9STRA</name>
<dbReference type="InterPro" id="IPR026021">
    <property type="entry name" value="YdjA-like"/>
</dbReference>
<organism evidence="10">
    <name type="scientific">Leptocylindrus danicus</name>
    <dbReference type="NCBI Taxonomy" id="163516"/>
    <lineage>
        <taxon>Eukaryota</taxon>
        <taxon>Sar</taxon>
        <taxon>Stramenopiles</taxon>
        <taxon>Ochrophyta</taxon>
        <taxon>Bacillariophyta</taxon>
        <taxon>Coscinodiscophyceae</taxon>
        <taxon>Chaetocerotophycidae</taxon>
        <taxon>Leptocylindrales</taxon>
        <taxon>Leptocylindraceae</taxon>
        <taxon>Leptocylindrus</taxon>
    </lineage>
</organism>
<gene>
    <name evidence="10" type="ORF">LDAN0321_LOCUS11151</name>
</gene>
<evidence type="ECO:0000256" key="3">
    <source>
        <dbReference type="ARBA" id="ARBA00022630"/>
    </source>
</evidence>
<comment type="similarity">
    <text evidence="2">Belongs to the nitroreductase family.</text>
</comment>
<dbReference type="Pfam" id="PF00881">
    <property type="entry name" value="Nitroreductase"/>
    <property type="match status" value="1"/>
</dbReference>
<dbReference type="SUPFAM" id="SSF55469">
    <property type="entry name" value="FMN-dependent nitroreductase-like"/>
    <property type="match status" value="1"/>
</dbReference>
<reference evidence="10" key="1">
    <citation type="submission" date="2021-01" db="EMBL/GenBank/DDBJ databases">
        <authorList>
            <person name="Corre E."/>
            <person name="Pelletier E."/>
            <person name="Niang G."/>
            <person name="Scheremetjew M."/>
            <person name="Finn R."/>
            <person name="Kale V."/>
            <person name="Holt S."/>
            <person name="Cochrane G."/>
            <person name="Meng A."/>
            <person name="Brown T."/>
            <person name="Cohen L."/>
        </authorList>
    </citation>
    <scope>NUCLEOTIDE SEQUENCE</scope>
    <source>
        <strain evidence="10">B650</strain>
    </source>
</reference>
<keyword evidence="4" id="KW-0288">FMN</keyword>